<dbReference type="InterPro" id="IPR036365">
    <property type="entry name" value="PGBD-like_sf"/>
</dbReference>
<evidence type="ECO:0000256" key="2">
    <source>
        <dbReference type="SAM" id="Phobius"/>
    </source>
</evidence>
<dbReference type="SMART" id="SM00530">
    <property type="entry name" value="HTH_XRE"/>
    <property type="match status" value="1"/>
</dbReference>
<dbReference type="Pfam" id="PF01471">
    <property type="entry name" value="PG_binding_1"/>
    <property type="match status" value="1"/>
</dbReference>
<keyword evidence="2" id="KW-0812">Transmembrane</keyword>
<feature type="compositionally biased region" description="Acidic residues" evidence="1">
    <location>
        <begin position="108"/>
        <end position="124"/>
    </location>
</feature>
<name>A0ABN3BMF5_9ACTN</name>
<dbReference type="RefSeq" id="WP_346163185.1">
    <property type="nucleotide sequence ID" value="NZ_BAAAOQ010000012.1"/>
</dbReference>
<feature type="region of interest" description="Disordered" evidence="1">
    <location>
        <begin position="88"/>
        <end position="136"/>
    </location>
</feature>
<dbReference type="InterPro" id="IPR001387">
    <property type="entry name" value="Cro/C1-type_HTH"/>
</dbReference>
<evidence type="ECO:0000259" key="3">
    <source>
        <dbReference type="PROSITE" id="PS50943"/>
    </source>
</evidence>
<dbReference type="Gene3D" id="1.10.101.10">
    <property type="entry name" value="PGBD-like superfamily/PGBD"/>
    <property type="match status" value="1"/>
</dbReference>
<comment type="caution">
    <text evidence="4">The sequence shown here is derived from an EMBL/GenBank/DDBJ whole genome shotgun (WGS) entry which is preliminary data.</text>
</comment>
<evidence type="ECO:0000256" key="1">
    <source>
        <dbReference type="SAM" id="MobiDB-lite"/>
    </source>
</evidence>
<sequence length="268" mass="28714">MPRWKPLPEGTEPSVRQLVSHLRRLKDRSGLTLAALEAKTGCSRSSWERYLGGRALPSQRAVRALCELTGTDPVRLLALREVAQSVWPASAPDDGNNTACDGRTPHADEEEAGDEDEDGGDDEAGGGPATGGRRTQRRGVGRGMFALVVTAAFAAAALSGALLGRAAGHGTTSAPRLPLVRCQVHSEEGALYAGYSRTWRKTIGLGYYREEVAEAECLLSRHGYDTGRVDGLYDIATRDAVRRAQAHAGEVNDGIVGQDTWPVLRREG</sequence>
<dbReference type="Proteomes" id="UP001501391">
    <property type="component" value="Unassembled WGS sequence"/>
</dbReference>
<keyword evidence="2" id="KW-0472">Membrane</keyword>
<feature type="transmembrane region" description="Helical" evidence="2">
    <location>
        <begin position="143"/>
        <end position="163"/>
    </location>
</feature>
<protein>
    <recommendedName>
        <fullName evidence="3">HTH cro/C1-type domain-containing protein</fullName>
    </recommendedName>
</protein>
<keyword evidence="2" id="KW-1133">Transmembrane helix</keyword>
<proteinExistence type="predicted"/>
<feature type="domain" description="HTH cro/C1-type" evidence="3">
    <location>
        <begin position="22"/>
        <end position="76"/>
    </location>
</feature>
<dbReference type="SUPFAM" id="SSF47090">
    <property type="entry name" value="PGBD-like"/>
    <property type="match status" value="1"/>
</dbReference>
<dbReference type="PROSITE" id="PS50943">
    <property type="entry name" value="HTH_CROC1"/>
    <property type="match status" value="1"/>
</dbReference>
<dbReference type="InterPro" id="IPR036366">
    <property type="entry name" value="PGBDSf"/>
</dbReference>
<dbReference type="Gene3D" id="1.10.260.40">
    <property type="entry name" value="lambda repressor-like DNA-binding domains"/>
    <property type="match status" value="1"/>
</dbReference>
<dbReference type="SUPFAM" id="SSF47413">
    <property type="entry name" value="lambda repressor-like DNA-binding domains"/>
    <property type="match status" value="1"/>
</dbReference>
<dbReference type="Pfam" id="PF13560">
    <property type="entry name" value="HTH_31"/>
    <property type="match status" value="1"/>
</dbReference>
<gene>
    <name evidence="4" type="ORF">GCM10009787_39300</name>
</gene>
<evidence type="ECO:0000313" key="4">
    <source>
        <dbReference type="EMBL" id="GAA2198085.1"/>
    </source>
</evidence>
<dbReference type="InterPro" id="IPR002477">
    <property type="entry name" value="Peptidoglycan-bd-like"/>
</dbReference>
<evidence type="ECO:0000313" key="5">
    <source>
        <dbReference type="Proteomes" id="UP001501391"/>
    </source>
</evidence>
<dbReference type="EMBL" id="BAAAOQ010000012">
    <property type="protein sequence ID" value="GAA2198085.1"/>
    <property type="molecule type" value="Genomic_DNA"/>
</dbReference>
<dbReference type="InterPro" id="IPR010982">
    <property type="entry name" value="Lambda_DNA-bd_dom_sf"/>
</dbReference>
<reference evidence="4 5" key="1">
    <citation type="journal article" date="2019" name="Int. J. Syst. Evol. Microbiol.">
        <title>The Global Catalogue of Microorganisms (GCM) 10K type strain sequencing project: providing services to taxonomists for standard genome sequencing and annotation.</title>
        <authorList>
            <consortium name="The Broad Institute Genomics Platform"/>
            <consortium name="The Broad Institute Genome Sequencing Center for Infectious Disease"/>
            <person name="Wu L."/>
            <person name="Ma J."/>
        </authorList>
    </citation>
    <scope>NUCLEOTIDE SEQUENCE [LARGE SCALE GENOMIC DNA]</scope>
    <source>
        <strain evidence="4 5">JCM 14924</strain>
    </source>
</reference>
<dbReference type="CDD" id="cd00093">
    <property type="entry name" value="HTH_XRE"/>
    <property type="match status" value="1"/>
</dbReference>
<keyword evidence="5" id="KW-1185">Reference proteome</keyword>
<organism evidence="4 5">
    <name type="scientific">Streptomyces bangladeshensis</name>
    <dbReference type="NCBI Taxonomy" id="295352"/>
    <lineage>
        <taxon>Bacteria</taxon>
        <taxon>Bacillati</taxon>
        <taxon>Actinomycetota</taxon>
        <taxon>Actinomycetes</taxon>
        <taxon>Kitasatosporales</taxon>
        <taxon>Streptomycetaceae</taxon>
        <taxon>Streptomyces</taxon>
    </lineage>
</organism>
<accession>A0ABN3BMF5</accession>